<feature type="domain" description="Ice-binding protein C-terminal" evidence="2">
    <location>
        <begin position="188"/>
        <end position="209"/>
    </location>
</feature>
<keyword evidence="4" id="KW-1185">Reference proteome</keyword>
<evidence type="ECO:0000313" key="4">
    <source>
        <dbReference type="Proteomes" id="UP001215231"/>
    </source>
</evidence>
<dbReference type="NCBIfam" id="TIGR02595">
    <property type="entry name" value="PEP_CTERM"/>
    <property type="match status" value="1"/>
</dbReference>
<proteinExistence type="predicted"/>
<keyword evidence="1" id="KW-0732">Signal</keyword>
<feature type="chain" id="PRO_5045072213" evidence="1">
    <location>
        <begin position="20"/>
        <end position="213"/>
    </location>
</feature>
<protein>
    <submittedName>
        <fullName evidence="3">PEP-CTERM sorting domain-containing protein</fullName>
    </submittedName>
</protein>
<dbReference type="Pfam" id="PF07589">
    <property type="entry name" value="PEP-CTERM"/>
    <property type="match status" value="1"/>
</dbReference>
<feature type="signal peptide" evidence="1">
    <location>
        <begin position="1"/>
        <end position="19"/>
    </location>
</feature>
<sequence>MIKTLIAAALLSLSLSSHATVITFSDWQYSSGDHIDWQISIDDESHSGYFTFNISIGTANLTGDILGFAFDSSADFNLNTDLVNFSAYEFSSFGSDSLRCGSGCNFNGAVSNGFDYIFKVGQQGSSSDYVSQFSFGLEKGAFTLDENLFTRVGIRAQSVGSNCTNSNCNGSVKDFSENPGTVTPEPTPVPEPGTAILLGSVLLGFAARKTMNH</sequence>
<organism evidence="3 4">
    <name type="scientific">Thalassomonas haliotis</name>
    <dbReference type="NCBI Taxonomy" id="485448"/>
    <lineage>
        <taxon>Bacteria</taxon>
        <taxon>Pseudomonadati</taxon>
        <taxon>Pseudomonadota</taxon>
        <taxon>Gammaproteobacteria</taxon>
        <taxon>Alteromonadales</taxon>
        <taxon>Colwelliaceae</taxon>
        <taxon>Thalassomonas</taxon>
    </lineage>
</organism>
<dbReference type="Proteomes" id="UP001215231">
    <property type="component" value="Chromosome"/>
</dbReference>
<dbReference type="InterPro" id="IPR013424">
    <property type="entry name" value="Ice-binding_C"/>
</dbReference>
<accession>A0ABY7VJK8</accession>
<evidence type="ECO:0000259" key="2">
    <source>
        <dbReference type="Pfam" id="PF07589"/>
    </source>
</evidence>
<evidence type="ECO:0000313" key="3">
    <source>
        <dbReference type="EMBL" id="WDE13771.1"/>
    </source>
</evidence>
<dbReference type="RefSeq" id="WP_274054207.1">
    <property type="nucleotide sequence ID" value="NZ_CP059693.1"/>
</dbReference>
<evidence type="ECO:0000256" key="1">
    <source>
        <dbReference type="SAM" id="SignalP"/>
    </source>
</evidence>
<dbReference type="EMBL" id="CP059693">
    <property type="protein sequence ID" value="WDE13771.1"/>
    <property type="molecule type" value="Genomic_DNA"/>
</dbReference>
<reference evidence="3 4" key="1">
    <citation type="journal article" date="2022" name="Mar. Drugs">
        <title>Bioassay-Guided Fractionation Leads to the Detection of Cholic Acid Generated by the Rare Thalassomonas sp.</title>
        <authorList>
            <person name="Pheiffer F."/>
            <person name="Schneider Y.K."/>
            <person name="Hansen E.H."/>
            <person name="Andersen J.H."/>
            <person name="Isaksson J."/>
            <person name="Busche T."/>
            <person name="R C."/>
            <person name="Kalinowski J."/>
            <person name="Zyl L.V."/>
            <person name="Trindade M."/>
        </authorList>
    </citation>
    <scope>NUCLEOTIDE SEQUENCE [LARGE SCALE GENOMIC DNA]</scope>
    <source>
        <strain evidence="3 4">A5K-61T</strain>
    </source>
</reference>
<name>A0ABY7VJK8_9GAMM</name>
<gene>
    <name evidence="3" type="ORF">H3N35_10250</name>
</gene>